<feature type="signal peptide" evidence="5">
    <location>
        <begin position="1"/>
        <end position="22"/>
    </location>
</feature>
<dbReference type="NCBIfam" id="TIGR00756">
    <property type="entry name" value="PPR"/>
    <property type="match status" value="2"/>
</dbReference>
<evidence type="ECO:0000256" key="3">
    <source>
        <dbReference type="PROSITE-ProRule" id="PRU00708"/>
    </source>
</evidence>
<protein>
    <recommendedName>
        <fullName evidence="8">Pentatricopeptide repeat-containing protein</fullName>
    </recommendedName>
</protein>
<reference evidence="6 7" key="1">
    <citation type="submission" date="2022-03" db="EMBL/GenBank/DDBJ databases">
        <authorList>
            <person name="Nunn A."/>
            <person name="Chopra R."/>
            <person name="Nunn A."/>
            <person name="Contreras Garrido A."/>
        </authorList>
    </citation>
    <scope>NUCLEOTIDE SEQUENCE [LARGE SCALE GENOMIC DNA]</scope>
</reference>
<organism evidence="6 7">
    <name type="scientific">Thlaspi arvense</name>
    <name type="common">Field penny-cress</name>
    <dbReference type="NCBI Taxonomy" id="13288"/>
    <lineage>
        <taxon>Eukaryota</taxon>
        <taxon>Viridiplantae</taxon>
        <taxon>Streptophyta</taxon>
        <taxon>Embryophyta</taxon>
        <taxon>Tracheophyta</taxon>
        <taxon>Spermatophyta</taxon>
        <taxon>Magnoliopsida</taxon>
        <taxon>eudicotyledons</taxon>
        <taxon>Gunneridae</taxon>
        <taxon>Pentapetalae</taxon>
        <taxon>rosids</taxon>
        <taxon>malvids</taxon>
        <taxon>Brassicales</taxon>
        <taxon>Brassicaceae</taxon>
        <taxon>Thlaspideae</taxon>
        <taxon>Thlaspi</taxon>
    </lineage>
</organism>
<name>A0AAU9SZY4_THLAR</name>
<proteinExistence type="inferred from homology"/>
<evidence type="ECO:0008006" key="8">
    <source>
        <dbReference type="Google" id="ProtNLM"/>
    </source>
</evidence>
<dbReference type="Proteomes" id="UP000836841">
    <property type="component" value="Chromosome 6"/>
</dbReference>
<dbReference type="Pfam" id="PF13041">
    <property type="entry name" value="PPR_2"/>
    <property type="match status" value="1"/>
</dbReference>
<dbReference type="EMBL" id="OU466862">
    <property type="protein sequence ID" value="CAH2073415.1"/>
    <property type="molecule type" value="Genomic_DNA"/>
</dbReference>
<feature type="repeat" description="PPR" evidence="3">
    <location>
        <begin position="260"/>
        <end position="290"/>
    </location>
</feature>
<dbReference type="Pfam" id="PF01535">
    <property type="entry name" value="PPR"/>
    <property type="match status" value="2"/>
</dbReference>
<accession>A0AAU9SZY4</accession>
<dbReference type="InterPro" id="IPR011990">
    <property type="entry name" value="TPR-like_helical_dom_sf"/>
</dbReference>
<dbReference type="PANTHER" id="PTHR45717">
    <property type="entry name" value="OS12G0527900 PROTEIN"/>
    <property type="match status" value="1"/>
</dbReference>
<evidence type="ECO:0000256" key="5">
    <source>
        <dbReference type="SAM" id="SignalP"/>
    </source>
</evidence>
<sequence length="513" mass="56880">MSISKIVGFLVFACLLISSSVAQSPAPAPFSGGGRRIISPAISPSPSKTPTPKSSVTSPPSSSQADSPSIDTSAAAPSSISDSPSEAPGPAQSNAVANRYTVFGGSVAAMLCAAFWAIRLTNVAVGSNFTRNAESTRFSKSYSADTAIGGSYDEESEEKDDLRSRIFRLRLPKRSATTVLEKWVGEGNQLTVTELREISRELRRTRRYKHALEVTEWMVQHEESNISDADYASRIDLISKVFGIDAAERYFEGLHLASKTTETYTSLLHAYAGSKQTERAEALFRRIIEAESLTFGAITYNEMMTLYMSVGQVEKVPEVIQVLKRKKVSPDIFTYNLWLSSCAATFDIDELRKILEEMRHDANSKEGWARYIDLTSIYINSSRLSSAESSSPVEAEKSISQREWVTYDFLVILHTGLGNKDMIDQIWKSLRNTNQKLSSRSYICVLSSYVMLGHLREAGEVIEQWKESKTTEFDASACSRILNAFRDVGLEEKASEFQLLLVQKKCSVENEVS</sequence>
<keyword evidence="5" id="KW-0732">Signal</keyword>
<feature type="repeat" description="PPR" evidence="3">
    <location>
        <begin position="296"/>
        <end position="330"/>
    </location>
</feature>
<dbReference type="PANTHER" id="PTHR45717:SF4">
    <property type="entry name" value="OS04G0450200 PROTEIN"/>
    <property type="match status" value="1"/>
</dbReference>
<dbReference type="Gene3D" id="1.25.40.10">
    <property type="entry name" value="Tetratricopeptide repeat domain"/>
    <property type="match status" value="2"/>
</dbReference>
<evidence type="ECO:0000256" key="4">
    <source>
        <dbReference type="SAM" id="MobiDB-lite"/>
    </source>
</evidence>
<evidence type="ECO:0000313" key="7">
    <source>
        <dbReference type="Proteomes" id="UP000836841"/>
    </source>
</evidence>
<comment type="similarity">
    <text evidence="1">Belongs to the PPR family. P subfamily.</text>
</comment>
<evidence type="ECO:0000256" key="2">
    <source>
        <dbReference type="ARBA" id="ARBA00022737"/>
    </source>
</evidence>
<dbReference type="FunFam" id="1.25.40.10:FF:001248">
    <property type="entry name" value="Pentatricopeptide repeat-containing protein At5g09450, mitochondrial"/>
    <property type="match status" value="1"/>
</dbReference>
<dbReference type="AlphaFoldDB" id="A0AAU9SZY4"/>
<dbReference type="InterPro" id="IPR002885">
    <property type="entry name" value="PPR_rpt"/>
</dbReference>
<feature type="region of interest" description="Disordered" evidence="4">
    <location>
        <begin position="33"/>
        <end position="92"/>
    </location>
</feature>
<gene>
    <name evidence="6" type="ORF">TAV2_LOCUS21537</name>
</gene>
<evidence type="ECO:0000256" key="1">
    <source>
        <dbReference type="ARBA" id="ARBA00007626"/>
    </source>
</evidence>
<keyword evidence="2" id="KW-0677">Repeat</keyword>
<keyword evidence="7" id="KW-1185">Reference proteome</keyword>
<feature type="chain" id="PRO_5043796088" description="Pentatricopeptide repeat-containing protein" evidence="5">
    <location>
        <begin position="23"/>
        <end position="513"/>
    </location>
</feature>
<dbReference type="PROSITE" id="PS51375">
    <property type="entry name" value="PPR"/>
    <property type="match status" value="2"/>
</dbReference>
<feature type="compositionally biased region" description="Low complexity" evidence="4">
    <location>
        <begin position="37"/>
        <end position="85"/>
    </location>
</feature>
<evidence type="ECO:0000313" key="6">
    <source>
        <dbReference type="EMBL" id="CAH2073415.1"/>
    </source>
</evidence>
<dbReference type="GO" id="GO:0005739">
    <property type="term" value="C:mitochondrion"/>
    <property type="evidence" value="ECO:0007669"/>
    <property type="project" value="TreeGrafter"/>
</dbReference>
<dbReference type="GO" id="GO:0003729">
    <property type="term" value="F:mRNA binding"/>
    <property type="evidence" value="ECO:0007669"/>
    <property type="project" value="UniProtKB-ARBA"/>
</dbReference>